<keyword evidence="2" id="KW-1003">Cell membrane</keyword>
<dbReference type="Pfam" id="PF00482">
    <property type="entry name" value="T2SSF"/>
    <property type="match status" value="1"/>
</dbReference>
<evidence type="ECO:0000256" key="3">
    <source>
        <dbReference type="ARBA" id="ARBA00022692"/>
    </source>
</evidence>
<dbReference type="RefSeq" id="WP_192911998.1">
    <property type="nucleotide sequence ID" value="NZ_CP062789.1"/>
</dbReference>
<evidence type="ECO:0000256" key="6">
    <source>
        <dbReference type="SAM" id="Phobius"/>
    </source>
</evidence>
<name>A0A7L9J3M8_9MICO</name>
<feature type="transmembrane region" description="Helical" evidence="6">
    <location>
        <begin position="90"/>
        <end position="110"/>
    </location>
</feature>
<dbReference type="InterPro" id="IPR018076">
    <property type="entry name" value="T2SS_GspF_dom"/>
</dbReference>
<dbReference type="PANTHER" id="PTHR35007:SF1">
    <property type="entry name" value="PILUS ASSEMBLY PROTEIN"/>
    <property type="match status" value="1"/>
</dbReference>
<evidence type="ECO:0000313" key="9">
    <source>
        <dbReference type="Proteomes" id="UP000593998"/>
    </source>
</evidence>
<feature type="transmembrane region" description="Helical" evidence="6">
    <location>
        <begin position="266"/>
        <end position="287"/>
    </location>
</feature>
<dbReference type="GO" id="GO:0005886">
    <property type="term" value="C:plasma membrane"/>
    <property type="evidence" value="ECO:0007669"/>
    <property type="project" value="UniProtKB-SubCell"/>
</dbReference>
<evidence type="ECO:0000259" key="7">
    <source>
        <dbReference type="Pfam" id="PF00482"/>
    </source>
</evidence>
<dbReference type="PANTHER" id="PTHR35007">
    <property type="entry name" value="INTEGRAL MEMBRANE PROTEIN-RELATED"/>
    <property type="match status" value="1"/>
</dbReference>
<dbReference type="AlphaFoldDB" id="A0A7L9J3M8"/>
<evidence type="ECO:0000256" key="5">
    <source>
        <dbReference type="ARBA" id="ARBA00023136"/>
    </source>
</evidence>
<evidence type="ECO:0000256" key="1">
    <source>
        <dbReference type="ARBA" id="ARBA00004651"/>
    </source>
</evidence>
<feature type="transmembrane region" description="Helical" evidence="6">
    <location>
        <begin position="6"/>
        <end position="25"/>
    </location>
</feature>
<keyword evidence="4 6" id="KW-1133">Transmembrane helix</keyword>
<feature type="transmembrane region" description="Helical" evidence="6">
    <location>
        <begin position="116"/>
        <end position="134"/>
    </location>
</feature>
<protein>
    <submittedName>
        <fullName evidence="8">Type II secretion system F family protein</fullName>
    </submittedName>
</protein>
<proteinExistence type="predicted"/>
<sequence length="289" mass="30962">MNPLYMLVIGTGVAVASAGGAVLALTRPTPPALDKVLEQLNGENTAVRENATASFLPRFLTDPARNYLGVSEEDLALLSIDRDQLAARKIIGALLGLSVLPLYNGILWLGGEATDWFFPAAIALLLALLGWRFPSRQLSARADRAREQFTAALTTFTSLVALERISRGSPVEALEAASRVSHAWSFRLLHREIVRAELAGTPPWDALDALGQRIGVEELSNMARVVKSSADSGAAVFKSLLAEARSLRAAKLAEQHRKAGAVSEQLTIPISLIAAAFIALYFIPALMAI</sequence>
<keyword evidence="3 6" id="KW-0812">Transmembrane</keyword>
<accession>A0A7L9J3M8</accession>
<keyword evidence="5 6" id="KW-0472">Membrane</keyword>
<reference evidence="8 9" key="1">
    <citation type="submission" date="2020-10" db="EMBL/GenBank/DDBJ databases">
        <title>Janibacter indicus TT2 genome sequence.</title>
        <authorList>
            <person name="Lee K."/>
            <person name="Ganzorig M."/>
        </authorList>
    </citation>
    <scope>NUCLEOTIDE SEQUENCE [LARGE SCALE GENOMIC DNA]</scope>
    <source>
        <strain evidence="8 9">TT2</strain>
    </source>
</reference>
<evidence type="ECO:0000256" key="4">
    <source>
        <dbReference type="ARBA" id="ARBA00022989"/>
    </source>
</evidence>
<comment type="subcellular location">
    <subcellularLocation>
        <location evidence="1">Cell membrane</location>
        <topology evidence="1">Multi-pass membrane protein</topology>
    </subcellularLocation>
</comment>
<evidence type="ECO:0000256" key="2">
    <source>
        <dbReference type="ARBA" id="ARBA00022475"/>
    </source>
</evidence>
<dbReference type="EMBL" id="CP062789">
    <property type="protein sequence ID" value="QOK24168.1"/>
    <property type="molecule type" value="Genomic_DNA"/>
</dbReference>
<dbReference type="Proteomes" id="UP000593998">
    <property type="component" value="Chromosome"/>
</dbReference>
<gene>
    <name evidence="8" type="ORF">IGS73_07365</name>
</gene>
<evidence type="ECO:0000313" key="8">
    <source>
        <dbReference type="EMBL" id="QOK24168.1"/>
    </source>
</evidence>
<organism evidence="8 9">
    <name type="scientific">Janibacter indicus</name>
    <dbReference type="NCBI Taxonomy" id="857417"/>
    <lineage>
        <taxon>Bacteria</taxon>
        <taxon>Bacillati</taxon>
        <taxon>Actinomycetota</taxon>
        <taxon>Actinomycetes</taxon>
        <taxon>Micrococcales</taxon>
        <taxon>Intrasporangiaceae</taxon>
        <taxon>Janibacter</taxon>
    </lineage>
</organism>
<feature type="domain" description="Type II secretion system protein GspF" evidence="7">
    <location>
        <begin position="159"/>
        <end position="284"/>
    </location>
</feature>